<keyword evidence="1" id="KW-0472">Membrane</keyword>
<evidence type="ECO:0008006" key="4">
    <source>
        <dbReference type="Google" id="ProtNLM"/>
    </source>
</evidence>
<reference evidence="2 3" key="1">
    <citation type="submission" date="2018-05" db="EMBL/GenBank/DDBJ databases">
        <title>The Hungate 1000. A catalogue of reference genomes from the rumen microbiome.</title>
        <authorList>
            <person name="Kelly W."/>
        </authorList>
    </citation>
    <scope>NUCLEOTIDE SEQUENCE [LARGE SCALE GENOMIC DNA]</scope>
    <source>
        <strain evidence="2 3">NLAE-zl-C242</strain>
    </source>
</reference>
<dbReference type="EMBL" id="QGDL01000007">
    <property type="protein sequence ID" value="PWJ28871.1"/>
    <property type="molecule type" value="Genomic_DNA"/>
</dbReference>
<comment type="caution">
    <text evidence="2">The sequence shown here is derived from an EMBL/GenBank/DDBJ whole genome shotgun (WGS) entry which is preliminary data.</text>
</comment>
<proteinExistence type="predicted"/>
<evidence type="ECO:0000313" key="3">
    <source>
        <dbReference type="Proteomes" id="UP000245845"/>
    </source>
</evidence>
<accession>A0A2Y9CA35</accession>
<evidence type="ECO:0000313" key="2">
    <source>
        <dbReference type="EMBL" id="PWJ28871.1"/>
    </source>
</evidence>
<sequence>MKGAVETMIGMIMIAFMAVLSTAYITASLNTQRAQNYHSAVIAEVEAGDFSEIVIRGCKEKAEENGYAGLEVEPLVTAGGGKYAKVTLTYDYTIPMLDLFLKHEIVGYAR</sequence>
<organism evidence="2 3">
    <name type="scientific">Faecalicatena orotica</name>
    <dbReference type="NCBI Taxonomy" id="1544"/>
    <lineage>
        <taxon>Bacteria</taxon>
        <taxon>Bacillati</taxon>
        <taxon>Bacillota</taxon>
        <taxon>Clostridia</taxon>
        <taxon>Lachnospirales</taxon>
        <taxon>Lachnospiraceae</taxon>
        <taxon>Faecalicatena</taxon>
    </lineage>
</organism>
<keyword evidence="1" id="KW-0812">Transmembrane</keyword>
<dbReference type="OrthoDB" id="2059201at2"/>
<dbReference type="AlphaFoldDB" id="A0A2Y9CA35"/>
<feature type="transmembrane region" description="Helical" evidence="1">
    <location>
        <begin position="7"/>
        <end position="27"/>
    </location>
</feature>
<protein>
    <recommendedName>
        <fullName evidence="4">TadE-like protein</fullName>
    </recommendedName>
</protein>
<dbReference type="Proteomes" id="UP000245845">
    <property type="component" value="Unassembled WGS sequence"/>
</dbReference>
<keyword evidence="3" id="KW-1185">Reference proteome</keyword>
<gene>
    <name evidence="2" type="ORF">A8806_10719</name>
</gene>
<name>A0A2Y9CA35_9FIRM</name>
<keyword evidence="1" id="KW-1133">Transmembrane helix</keyword>
<dbReference type="RefSeq" id="WP_109731423.1">
    <property type="nucleotide sequence ID" value="NZ_BAAACK010000011.1"/>
</dbReference>
<evidence type="ECO:0000256" key="1">
    <source>
        <dbReference type="SAM" id="Phobius"/>
    </source>
</evidence>